<evidence type="ECO:0000313" key="3">
    <source>
        <dbReference type="Proteomes" id="UP001207654"/>
    </source>
</evidence>
<gene>
    <name evidence="2" type="ORF">OV287_41200</name>
</gene>
<organism evidence="2 3">
    <name type="scientific">Archangium lansingense</name>
    <dbReference type="NCBI Taxonomy" id="2995310"/>
    <lineage>
        <taxon>Bacteria</taxon>
        <taxon>Pseudomonadati</taxon>
        <taxon>Myxococcota</taxon>
        <taxon>Myxococcia</taxon>
        <taxon>Myxococcales</taxon>
        <taxon>Cystobacterineae</taxon>
        <taxon>Archangiaceae</taxon>
        <taxon>Archangium</taxon>
    </lineage>
</organism>
<proteinExistence type="predicted"/>
<reference evidence="2 3" key="1">
    <citation type="submission" date="2022-11" db="EMBL/GenBank/DDBJ databases">
        <title>Minimal conservation of predation-associated metabolite biosynthetic gene clusters underscores biosynthetic potential of Myxococcota including descriptions for ten novel species: Archangium lansinium sp. nov., Myxococcus landrumus sp. nov., Nannocystis bai.</title>
        <authorList>
            <person name="Ahearne A."/>
            <person name="Stevens C."/>
            <person name="Phillips K."/>
        </authorList>
    </citation>
    <scope>NUCLEOTIDE SEQUENCE [LARGE SCALE GENOMIC DNA]</scope>
    <source>
        <strain evidence="2 3">MIWBW</strain>
    </source>
</reference>
<name>A0ABT4AGR9_9BACT</name>
<evidence type="ECO:0000313" key="2">
    <source>
        <dbReference type="EMBL" id="MCY1080883.1"/>
    </source>
</evidence>
<protein>
    <submittedName>
        <fullName evidence="2">Uncharacterized protein</fullName>
    </submittedName>
</protein>
<feature type="region of interest" description="Disordered" evidence="1">
    <location>
        <begin position="98"/>
        <end position="119"/>
    </location>
</feature>
<evidence type="ECO:0000256" key="1">
    <source>
        <dbReference type="SAM" id="MobiDB-lite"/>
    </source>
</evidence>
<sequence>MFAPNFELDHLHMYIYGYESALGDTGQKSQHEQFREWIYKRHPKWRYLPTWWAQQVYEANACDLERTLEAIIRLLDEFLATEGAEFVRFPERETEYEITIQKPERRPKRSPRAKRRRAE</sequence>
<dbReference type="Proteomes" id="UP001207654">
    <property type="component" value="Unassembled WGS sequence"/>
</dbReference>
<accession>A0ABT4AGR9</accession>
<dbReference type="RefSeq" id="WP_267539510.1">
    <property type="nucleotide sequence ID" value="NZ_JAPNKA010000001.1"/>
</dbReference>
<keyword evidence="3" id="KW-1185">Reference proteome</keyword>
<comment type="caution">
    <text evidence="2">The sequence shown here is derived from an EMBL/GenBank/DDBJ whole genome shotgun (WGS) entry which is preliminary data.</text>
</comment>
<feature type="compositionally biased region" description="Basic residues" evidence="1">
    <location>
        <begin position="105"/>
        <end position="119"/>
    </location>
</feature>
<dbReference type="EMBL" id="JAPNKA010000001">
    <property type="protein sequence ID" value="MCY1080883.1"/>
    <property type="molecule type" value="Genomic_DNA"/>
</dbReference>